<dbReference type="KEGG" id="zca:113920283"/>
<feature type="compositionally biased region" description="Low complexity" evidence="1">
    <location>
        <begin position="146"/>
        <end position="163"/>
    </location>
</feature>
<reference evidence="3" key="1">
    <citation type="submission" date="2025-08" db="UniProtKB">
        <authorList>
            <consortium name="RefSeq"/>
        </authorList>
    </citation>
    <scope>IDENTIFICATION</scope>
    <source>
        <tissue evidence="3">Blood</tissue>
    </source>
</reference>
<name>A0A6J2CRQ2_ZALCA</name>
<keyword evidence="2" id="KW-1185">Reference proteome</keyword>
<evidence type="ECO:0000313" key="2">
    <source>
        <dbReference type="Proteomes" id="UP000515165"/>
    </source>
</evidence>
<organism evidence="2 3">
    <name type="scientific">Zalophus californianus</name>
    <name type="common">California sealion</name>
    <dbReference type="NCBI Taxonomy" id="9704"/>
    <lineage>
        <taxon>Eukaryota</taxon>
        <taxon>Metazoa</taxon>
        <taxon>Chordata</taxon>
        <taxon>Craniata</taxon>
        <taxon>Vertebrata</taxon>
        <taxon>Euteleostomi</taxon>
        <taxon>Mammalia</taxon>
        <taxon>Eutheria</taxon>
        <taxon>Laurasiatheria</taxon>
        <taxon>Carnivora</taxon>
        <taxon>Caniformia</taxon>
        <taxon>Pinnipedia</taxon>
        <taxon>Otariidae</taxon>
        <taxon>Zalophus</taxon>
    </lineage>
</organism>
<feature type="region of interest" description="Disordered" evidence="1">
    <location>
        <begin position="220"/>
        <end position="242"/>
    </location>
</feature>
<feature type="region of interest" description="Disordered" evidence="1">
    <location>
        <begin position="136"/>
        <end position="165"/>
    </location>
</feature>
<dbReference type="GeneID" id="113920283"/>
<protein>
    <submittedName>
        <fullName evidence="3">Uncharacterized protein LOC113920283 isoform X1</fullName>
    </submittedName>
</protein>
<evidence type="ECO:0000256" key="1">
    <source>
        <dbReference type="SAM" id="MobiDB-lite"/>
    </source>
</evidence>
<evidence type="ECO:0000313" key="3">
    <source>
        <dbReference type="RefSeq" id="XP_027446409.2"/>
    </source>
</evidence>
<accession>A0A6J2CRQ2</accession>
<gene>
    <name evidence="3" type="primary">LOC113920283</name>
</gene>
<dbReference type="RefSeq" id="XP_027446409.2">
    <property type="nucleotide sequence ID" value="XM_027590608.2"/>
</dbReference>
<dbReference type="AlphaFoldDB" id="A0A6J2CRQ2"/>
<proteinExistence type="predicted"/>
<sequence length="362" mass="38919">MSSSAWCFQPPANGLTLDSSEISAVLIPTPGLFISMFTAHARRSCCSTTPSLWADSSAEPPSHPVLVHRHPLHRALNAPVPMRQGKTEMWTPTHREIVISKITHLTQVAGNVEESQRLALVTTESILKPSQTNLGIMSSTRRSGRGAPWAGAPSPTGSSPSPWDARALRPLLCPASGPNPDVSSQSQHVPNLLMNCSSLAKPNQSSCVGVQLMCIPGPGAGDKAGRQEPQGKRTVGPPSHKARDGHLSAAGVFFCENLSSVPALLLLQGPAYLCRCTFPGHFVSSFTRASTDRSQRPCPDLQAQTWELKCRIRKLKSSHLLQNPPRALLPRALGSWEKVSNLLFTPACCGLAVCGRHLCIHR</sequence>
<dbReference type="Proteomes" id="UP000515165">
    <property type="component" value="Chromosome 3"/>
</dbReference>